<dbReference type="InterPro" id="IPR005162">
    <property type="entry name" value="Retrotrans_gag_dom"/>
</dbReference>
<name>A0AA38W7G1_9ASTR</name>
<dbReference type="EMBL" id="JARYMX010000007">
    <property type="protein sequence ID" value="KAJ9541640.1"/>
    <property type="molecule type" value="Genomic_DNA"/>
</dbReference>
<dbReference type="PANTHER" id="PTHR37610:SF81">
    <property type="entry name" value="RETROTRANSPOSON COPIA-LIKE N-TERMINAL DOMAIN-CONTAINING PROTEIN"/>
    <property type="match status" value="1"/>
</dbReference>
<dbReference type="Pfam" id="PF03732">
    <property type="entry name" value="Retrotrans_gag"/>
    <property type="match status" value="1"/>
</dbReference>
<evidence type="ECO:0000259" key="3">
    <source>
        <dbReference type="Pfam" id="PF14244"/>
    </source>
</evidence>
<feature type="compositionally biased region" description="Low complexity" evidence="1">
    <location>
        <begin position="235"/>
        <end position="246"/>
    </location>
</feature>
<evidence type="ECO:0000259" key="2">
    <source>
        <dbReference type="Pfam" id="PF03732"/>
    </source>
</evidence>
<gene>
    <name evidence="4" type="ORF">OSB04_028146</name>
</gene>
<dbReference type="Proteomes" id="UP001172457">
    <property type="component" value="Chromosome 7"/>
</dbReference>
<comment type="caution">
    <text evidence="4">The sequence shown here is derived from an EMBL/GenBank/DDBJ whole genome shotgun (WGS) entry which is preliminary data.</text>
</comment>
<feature type="compositionally biased region" description="Polar residues" evidence="1">
    <location>
        <begin position="247"/>
        <end position="259"/>
    </location>
</feature>
<dbReference type="AlphaFoldDB" id="A0AA38W7G1"/>
<evidence type="ECO:0000256" key="1">
    <source>
        <dbReference type="SAM" id="MobiDB-lite"/>
    </source>
</evidence>
<sequence length="259" mass="29290">MASASSDSSSSLIHKQLPMDDRMHPYYLHHSDSPGMALVSQPLDGDNYASWSQAVIIALNVNNKTRFIDNTLMKPDESDSILLKLWQRNNDIVVSWMLSCMSKEISSSIMYVDTAYAIWIDLKERFQQGNEPRVFQIHREIATLAQNQEAISLYFTKLKSLWEELSHYRPPCSCGKCDCGGVKKIEKDHVMNFLMGLDETFSHTRGRGQVLLMDSLPQINKTLFSCLTRNASQVQQGSSTNSGNQSMAFNINTRTGPNR</sequence>
<protein>
    <recommendedName>
        <fullName evidence="6">Retrotransposon Copia-like N-terminal domain-containing protein</fullName>
    </recommendedName>
</protein>
<dbReference type="PANTHER" id="PTHR37610">
    <property type="entry name" value="CCHC-TYPE DOMAIN-CONTAINING PROTEIN"/>
    <property type="match status" value="1"/>
</dbReference>
<dbReference type="Pfam" id="PF14244">
    <property type="entry name" value="Retrotran_gag_3"/>
    <property type="match status" value="1"/>
</dbReference>
<accession>A0AA38W7G1</accession>
<organism evidence="4 5">
    <name type="scientific">Centaurea solstitialis</name>
    <name type="common">yellow star-thistle</name>
    <dbReference type="NCBI Taxonomy" id="347529"/>
    <lineage>
        <taxon>Eukaryota</taxon>
        <taxon>Viridiplantae</taxon>
        <taxon>Streptophyta</taxon>
        <taxon>Embryophyta</taxon>
        <taxon>Tracheophyta</taxon>
        <taxon>Spermatophyta</taxon>
        <taxon>Magnoliopsida</taxon>
        <taxon>eudicotyledons</taxon>
        <taxon>Gunneridae</taxon>
        <taxon>Pentapetalae</taxon>
        <taxon>asterids</taxon>
        <taxon>campanulids</taxon>
        <taxon>Asterales</taxon>
        <taxon>Asteraceae</taxon>
        <taxon>Carduoideae</taxon>
        <taxon>Cardueae</taxon>
        <taxon>Centaureinae</taxon>
        <taxon>Centaurea</taxon>
    </lineage>
</organism>
<reference evidence="4" key="1">
    <citation type="submission" date="2023-03" db="EMBL/GenBank/DDBJ databases">
        <title>Chromosome-scale reference genome and RAD-based genetic map of yellow starthistle (Centaurea solstitialis) reveal putative structural variation and QTLs associated with invader traits.</title>
        <authorList>
            <person name="Reatini B."/>
            <person name="Cang F.A."/>
            <person name="Jiang Q."/>
            <person name="Mckibben M.T.W."/>
            <person name="Barker M.S."/>
            <person name="Rieseberg L.H."/>
            <person name="Dlugosch K.M."/>
        </authorList>
    </citation>
    <scope>NUCLEOTIDE SEQUENCE</scope>
    <source>
        <strain evidence="4">CAN-66</strain>
        <tissue evidence="4">Leaf</tissue>
    </source>
</reference>
<feature type="domain" description="Retrotransposon gag" evidence="2">
    <location>
        <begin position="101"/>
        <end position="198"/>
    </location>
</feature>
<evidence type="ECO:0000313" key="5">
    <source>
        <dbReference type="Proteomes" id="UP001172457"/>
    </source>
</evidence>
<evidence type="ECO:0008006" key="6">
    <source>
        <dbReference type="Google" id="ProtNLM"/>
    </source>
</evidence>
<dbReference type="InterPro" id="IPR029472">
    <property type="entry name" value="Copia-like_N"/>
</dbReference>
<proteinExistence type="predicted"/>
<feature type="region of interest" description="Disordered" evidence="1">
    <location>
        <begin position="235"/>
        <end position="259"/>
    </location>
</feature>
<feature type="domain" description="Retrotransposon Copia-like N-terminal" evidence="3">
    <location>
        <begin position="29"/>
        <end position="76"/>
    </location>
</feature>
<evidence type="ECO:0000313" key="4">
    <source>
        <dbReference type="EMBL" id="KAJ9541640.1"/>
    </source>
</evidence>
<keyword evidence="5" id="KW-1185">Reference proteome</keyword>